<keyword evidence="1" id="KW-0812">Transmembrane</keyword>
<dbReference type="AlphaFoldDB" id="A0A554XCP2"/>
<comment type="caution">
    <text evidence="2">The sequence shown here is derived from an EMBL/GenBank/DDBJ whole genome shotgun (WGS) entry which is preliminary data.</text>
</comment>
<dbReference type="RefSeq" id="WP_161595487.1">
    <property type="nucleotide sequence ID" value="NZ_VJON01000026.1"/>
</dbReference>
<dbReference type="Proteomes" id="UP000318294">
    <property type="component" value="Unassembled WGS sequence"/>
</dbReference>
<sequence>MDRWWRAILVLHGLFWVLVPVMARPHNRAAIAWMLLEVLHPYAAARMLFALVL</sequence>
<gene>
    <name evidence="2" type="ORF">Tchar_01679</name>
</gene>
<feature type="transmembrane region" description="Helical" evidence="1">
    <location>
        <begin position="33"/>
        <end position="52"/>
    </location>
</feature>
<keyword evidence="3" id="KW-1185">Reference proteome</keyword>
<keyword evidence="1" id="KW-0472">Membrane</keyword>
<evidence type="ECO:0000256" key="1">
    <source>
        <dbReference type="SAM" id="Phobius"/>
    </source>
</evidence>
<proteinExistence type="predicted"/>
<evidence type="ECO:0000313" key="3">
    <source>
        <dbReference type="Proteomes" id="UP000318294"/>
    </source>
</evidence>
<keyword evidence="1" id="KW-1133">Transmembrane helix</keyword>
<protein>
    <submittedName>
        <fullName evidence="2">Uncharacterized protein</fullName>
    </submittedName>
</protein>
<dbReference type="EMBL" id="VJON01000026">
    <property type="protein sequence ID" value="TSE33617.1"/>
    <property type="molecule type" value="Genomic_DNA"/>
</dbReference>
<organism evidence="2 3">
    <name type="scientific">Tepidimonas charontis</name>
    <dbReference type="NCBI Taxonomy" id="2267262"/>
    <lineage>
        <taxon>Bacteria</taxon>
        <taxon>Pseudomonadati</taxon>
        <taxon>Pseudomonadota</taxon>
        <taxon>Betaproteobacteria</taxon>
        <taxon>Burkholderiales</taxon>
        <taxon>Tepidimonas</taxon>
    </lineage>
</organism>
<accession>A0A554XCP2</accession>
<reference evidence="2 3" key="1">
    <citation type="submission" date="2019-07" db="EMBL/GenBank/DDBJ databases">
        <title>Tepidimonas charontis SPSP-6 draft genome.</title>
        <authorList>
            <person name="Da Costa M.S."/>
            <person name="Froufe H.J.C."/>
            <person name="Egas C."/>
            <person name="Albuquerque L."/>
        </authorList>
    </citation>
    <scope>NUCLEOTIDE SEQUENCE [LARGE SCALE GENOMIC DNA]</scope>
    <source>
        <strain evidence="2 3">SPSP-6</strain>
    </source>
</reference>
<evidence type="ECO:0000313" key="2">
    <source>
        <dbReference type="EMBL" id="TSE33617.1"/>
    </source>
</evidence>
<name>A0A554XCP2_9BURK</name>